<organism evidence="2 3">
    <name type="scientific">Tectimicrobiota bacterium</name>
    <dbReference type="NCBI Taxonomy" id="2528274"/>
    <lineage>
        <taxon>Bacteria</taxon>
        <taxon>Pseudomonadati</taxon>
        <taxon>Nitrospinota/Tectimicrobiota group</taxon>
        <taxon>Candidatus Tectimicrobiota</taxon>
    </lineage>
</organism>
<dbReference type="PRINTS" id="PR01590">
    <property type="entry name" value="HTHFIS"/>
</dbReference>
<feature type="non-terminal residue" evidence="2">
    <location>
        <position position="1"/>
    </location>
</feature>
<dbReference type="GO" id="GO:0043565">
    <property type="term" value="F:sequence-specific DNA binding"/>
    <property type="evidence" value="ECO:0007669"/>
    <property type="project" value="InterPro"/>
</dbReference>
<dbReference type="AlphaFoldDB" id="A0A937W5R6"/>
<protein>
    <submittedName>
        <fullName evidence="2">AAA family ATPase</fullName>
    </submittedName>
</protein>
<accession>A0A937W5R6</accession>
<comment type="caution">
    <text evidence="2">The sequence shown here is derived from an EMBL/GenBank/DDBJ whole genome shotgun (WGS) entry which is preliminary data.</text>
</comment>
<dbReference type="InterPro" id="IPR002197">
    <property type="entry name" value="HTH_Fis"/>
</dbReference>
<dbReference type="InterPro" id="IPR009057">
    <property type="entry name" value="Homeodomain-like_sf"/>
</dbReference>
<dbReference type="SUPFAM" id="SSF46689">
    <property type="entry name" value="Homeodomain-like"/>
    <property type="match status" value="1"/>
</dbReference>
<evidence type="ECO:0000313" key="3">
    <source>
        <dbReference type="Proteomes" id="UP000712673"/>
    </source>
</evidence>
<dbReference type="Gene3D" id="1.10.10.60">
    <property type="entry name" value="Homeodomain-like"/>
    <property type="match status" value="1"/>
</dbReference>
<proteinExistence type="predicted"/>
<dbReference type="EMBL" id="VGLS01000642">
    <property type="protein sequence ID" value="MBM3225652.1"/>
    <property type="molecule type" value="Genomic_DNA"/>
</dbReference>
<dbReference type="Proteomes" id="UP000712673">
    <property type="component" value="Unassembled WGS sequence"/>
</dbReference>
<sequence>MERAVLVCEGQVIHGYHLPPTLQTAEGSGTIPHVSLEESIEAFERDLIQDALKTTRGNRAKAAKLLHTTERIIGYKVRKYAIDCKRFRA</sequence>
<evidence type="ECO:0000259" key="1">
    <source>
        <dbReference type="Pfam" id="PF02954"/>
    </source>
</evidence>
<evidence type="ECO:0000313" key="2">
    <source>
        <dbReference type="EMBL" id="MBM3225652.1"/>
    </source>
</evidence>
<feature type="domain" description="DNA binding HTH" evidence="1">
    <location>
        <begin position="40"/>
        <end position="80"/>
    </location>
</feature>
<dbReference type="Pfam" id="PF02954">
    <property type="entry name" value="HTH_8"/>
    <property type="match status" value="1"/>
</dbReference>
<gene>
    <name evidence="2" type="ORF">FJZ47_17885</name>
</gene>
<reference evidence="2" key="1">
    <citation type="submission" date="2019-03" db="EMBL/GenBank/DDBJ databases">
        <title>Lake Tanganyika Metagenome-Assembled Genomes (MAGs).</title>
        <authorList>
            <person name="Tran P."/>
        </authorList>
    </citation>
    <scope>NUCLEOTIDE SEQUENCE</scope>
    <source>
        <strain evidence="2">K_DeepCast_65m_m2_066</strain>
    </source>
</reference>
<name>A0A937W5R6_UNCTE</name>